<keyword evidence="3" id="KW-1185">Reference proteome</keyword>
<feature type="compositionally biased region" description="Basic and acidic residues" evidence="1">
    <location>
        <begin position="178"/>
        <end position="204"/>
    </location>
</feature>
<feature type="region of interest" description="Disordered" evidence="1">
    <location>
        <begin position="165"/>
        <end position="216"/>
    </location>
</feature>
<organism evidence="2 3">
    <name type="scientific">Mytilus edulis</name>
    <name type="common">Blue mussel</name>
    <dbReference type="NCBI Taxonomy" id="6550"/>
    <lineage>
        <taxon>Eukaryota</taxon>
        <taxon>Metazoa</taxon>
        <taxon>Spiralia</taxon>
        <taxon>Lophotrochozoa</taxon>
        <taxon>Mollusca</taxon>
        <taxon>Bivalvia</taxon>
        <taxon>Autobranchia</taxon>
        <taxon>Pteriomorphia</taxon>
        <taxon>Mytilida</taxon>
        <taxon>Mytiloidea</taxon>
        <taxon>Mytilidae</taxon>
        <taxon>Mytilinae</taxon>
        <taxon>Mytilus</taxon>
    </lineage>
</organism>
<reference evidence="2" key="1">
    <citation type="submission" date="2021-03" db="EMBL/GenBank/DDBJ databases">
        <authorList>
            <person name="Bekaert M."/>
        </authorList>
    </citation>
    <scope>NUCLEOTIDE SEQUENCE</scope>
</reference>
<dbReference type="EMBL" id="CAJPWZ010000482">
    <property type="protein sequence ID" value="CAG2194490.1"/>
    <property type="molecule type" value="Genomic_DNA"/>
</dbReference>
<name>A0A8S3QIH3_MYTED</name>
<evidence type="ECO:0000313" key="3">
    <source>
        <dbReference type="Proteomes" id="UP000683360"/>
    </source>
</evidence>
<evidence type="ECO:0000256" key="1">
    <source>
        <dbReference type="SAM" id="MobiDB-lite"/>
    </source>
</evidence>
<evidence type="ECO:0000313" key="2">
    <source>
        <dbReference type="EMBL" id="CAG2194490.1"/>
    </source>
</evidence>
<comment type="caution">
    <text evidence="2">The sequence shown here is derived from an EMBL/GenBank/DDBJ whole genome shotgun (WGS) entry which is preliminary data.</text>
</comment>
<proteinExistence type="predicted"/>
<sequence length="714" mass="81938">MRKIADDFMQLCHQNGLHVPVQTFDGQWMNLVTRDCNGNPLTKLQLQKDVWKEAKKLSKQEVVTHLKTLNTKYHSQIVFVATNVSVFKIVSCKRSTNECIPSTNINLLLQQTKEKADNRGEHNALLVSVLEQITDNEFSEIRIENNETTVVSDLESNLVDQDCRDECSLESSTETGDNAEHSTETSDNAEHSTETSDNAEHSTETSDNAGETETELEISETHVNNILLALKSTKRSLFWRDKETCYLRNLFKNTVELEQLRDYELKTIMAYLKALPNTENLRVSASKADKISQLDDFLNGRVSKRKTKGKLKTTLTLKELCCKRLLSKEYSKDVLVSALAQTIYPQRLQTWKDNSKVADVVTIQGLQPVSTYYHPEYSRSRNQLEVKVIDGTHIRNNIRSALCKNNIENIRKEAWIQVAKVKKSPLKLSLLELQADGKVLDQQKEEYARLMFCPDVQKIMRTFIDKNENLVYNQEAEFCKLINNWTRAEDEPGLDACTRIKHSLELKQWLLKDVEFDKFPPPLKYIKGIPIVTFEAIVCNIDAHLYLYNLALAKTYNWRAVTSLVAETFMSDIDYMDNWARNGVLTAHGARMHMKTVCALHAIQHDPDRNFHMRITAASPVYSVKPSNREDDKLRKKIQTENTKYILEIEPRNHNFDDKECTDKSAFNKILGRLSNPDEPARGTQPVRTFYKIDESKVLHSKRLGIDLSDVSGN</sequence>
<dbReference type="AlphaFoldDB" id="A0A8S3QIH3"/>
<protein>
    <submittedName>
        <fullName evidence="2">Uncharacterized protein</fullName>
    </submittedName>
</protein>
<accession>A0A8S3QIH3</accession>
<dbReference type="Proteomes" id="UP000683360">
    <property type="component" value="Unassembled WGS sequence"/>
</dbReference>
<gene>
    <name evidence="2" type="ORF">MEDL_9515</name>
</gene>